<evidence type="ECO:0000313" key="4">
    <source>
        <dbReference type="EMBL" id="MBU5675010.1"/>
    </source>
</evidence>
<sequence length="256" mass="30366">MKYLLLSKLIGGDKLNISVVEDNKYEMNNIINVLKSISKEFNIYQASTGEECFKILEKTDIDLFILDIQLPDISGLKIAEKIRNISKYELTYIIFITTHIYFQLDAFKKVHCYDFLEKPYKKQELVEIIKRLSNGISKQKEQIKVNRQQISLQMKNCIVKIYTDEILFVESNKRDCTVHTKNKEFLVKNTTVKKMLELLPIEYFMQVHRSYIINLENIHEIGKYGKNSWAIYFKEYPLYAYVSNSYKNEFLDRFLG</sequence>
<dbReference type="PROSITE" id="PS50110">
    <property type="entry name" value="RESPONSE_REGULATORY"/>
    <property type="match status" value="1"/>
</dbReference>
<feature type="domain" description="Response regulatory" evidence="2">
    <location>
        <begin position="16"/>
        <end position="133"/>
    </location>
</feature>
<dbReference type="PANTHER" id="PTHR37299">
    <property type="entry name" value="TRANSCRIPTIONAL REGULATOR-RELATED"/>
    <property type="match status" value="1"/>
</dbReference>
<dbReference type="EMBL" id="JAHLQK010000001">
    <property type="protein sequence ID" value="MBU5675010.1"/>
    <property type="molecule type" value="Genomic_DNA"/>
</dbReference>
<feature type="domain" description="HTH LytTR-type" evidence="3">
    <location>
        <begin position="150"/>
        <end position="256"/>
    </location>
</feature>
<name>A0ABS6FXR0_9FIRM</name>
<evidence type="ECO:0000313" key="5">
    <source>
        <dbReference type="Proteomes" id="UP000779508"/>
    </source>
</evidence>
<dbReference type="InterPro" id="IPR046947">
    <property type="entry name" value="LytR-like"/>
</dbReference>
<evidence type="ECO:0000259" key="2">
    <source>
        <dbReference type="PROSITE" id="PS50110"/>
    </source>
</evidence>
<proteinExistence type="predicted"/>
<dbReference type="PANTHER" id="PTHR37299:SF1">
    <property type="entry name" value="STAGE 0 SPORULATION PROTEIN A HOMOLOG"/>
    <property type="match status" value="1"/>
</dbReference>
<dbReference type="GO" id="GO:0003677">
    <property type="term" value="F:DNA binding"/>
    <property type="evidence" value="ECO:0007669"/>
    <property type="project" value="UniProtKB-KW"/>
</dbReference>
<keyword evidence="5" id="KW-1185">Reference proteome</keyword>
<keyword evidence="1" id="KW-0597">Phosphoprotein</keyword>
<dbReference type="Pfam" id="PF04397">
    <property type="entry name" value="LytTR"/>
    <property type="match status" value="1"/>
</dbReference>
<dbReference type="InterPro" id="IPR007492">
    <property type="entry name" value="LytTR_DNA-bd_dom"/>
</dbReference>
<dbReference type="PROSITE" id="PS50930">
    <property type="entry name" value="HTH_LYTTR"/>
    <property type="match status" value="1"/>
</dbReference>
<feature type="modified residue" description="4-aspartylphosphate" evidence="1">
    <location>
        <position position="67"/>
    </location>
</feature>
<dbReference type="Proteomes" id="UP000779508">
    <property type="component" value="Unassembled WGS sequence"/>
</dbReference>
<gene>
    <name evidence="4" type="ORF">KQI88_01085</name>
</gene>
<dbReference type="SMART" id="SM00448">
    <property type="entry name" value="REC"/>
    <property type="match status" value="1"/>
</dbReference>
<evidence type="ECO:0000256" key="1">
    <source>
        <dbReference type="PROSITE-ProRule" id="PRU00169"/>
    </source>
</evidence>
<evidence type="ECO:0000259" key="3">
    <source>
        <dbReference type="PROSITE" id="PS50930"/>
    </source>
</evidence>
<dbReference type="InterPro" id="IPR001789">
    <property type="entry name" value="Sig_transdc_resp-reg_receiver"/>
</dbReference>
<reference evidence="4 5" key="1">
    <citation type="submission" date="2021-06" db="EMBL/GenBank/DDBJ databases">
        <authorList>
            <person name="Sun Q."/>
            <person name="Li D."/>
        </authorList>
    </citation>
    <scope>NUCLEOTIDE SEQUENCE [LARGE SCALE GENOMIC DNA]</scope>
    <source>
        <strain evidence="4 5">MSJ-5</strain>
    </source>
</reference>
<protein>
    <submittedName>
        <fullName evidence="4">LytTR family DNA-binding domain-containing protein</fullName>
    </submittedName>
</protein>
<dbReference type="Pfam" id="PF00072">
    <property type="entry name" value="Response_reg"/>
    <property type="match status" value="1"/>
</dbReference>
<comment type="caution">
    <text evidence="4">The sequence shown here is derived from an EMBL/GenBank/DDBJ whole genome shotgun (WGS) entry which is preliminary data.</text>
</comment>
<organism evidence="4 5">
    <name type="scientific">Alkaliphilus flagellatus</name>
    <dbReference type="NCBI Taxonomy" id="2841507"/>
    <lineage>
        <taxon>Bacteria</taxon>
        <taxon>Bacillati</taxon>
        <taxon>Bacillota</taxon>
        <taxon>Clostridia</taxon>
        <taxon>Peptostreptococcales</taxon>
        <taxon>Natronincolaceae</taxon>
        <taxon>Alkaliphilus</taxon>
    </lineage>
</organism>
<accession>A0ABS6FXR0</accession>
<keyword evidence="4" id="KW-0238">DNA-binding</keyword>
<dbReference type="SMART" id="SM00850">
    <property type="entry name" value="LytTR"/>
    <property type="match status" value="1"/>
</dbReference>